<gene>
    <name evidence="1" type="ORF">I3679_004035</name>
</gene>
<comment type="caution">
    <text evidence="1">The sequence shown here is derived from an EMBL/GenBank/DDBJ whole genome shotgun (WGS) entry which is preliminary data.</text>
</comment>
<proteinExistence type="predicted"/>
<accession>A0ABD5LU01</accession>
<reference evidence="1" key="1">
    <citation type="submission" date="2021-05" db="EMBL/GenBank/DDBJ databases">
        <title>First report of NDM-5 and VEB-6 producing Proteus mirabilis isolated from blood of a sepsis patient in Kolkata, India.</title>
        <authorList>
            <person name="Halder G."/>
            <person name="Chaudhuri B."/>
            <person name="Dutta S."/>
        </authorList>
    </citation>
    <scope>NUCLEOTIDE SEQUENCE [LARGE SCALE GENOMIC DNA]</scope>
    <source>
        <strain evidence="1">7049</strain>
    </source>
</reference>
<sequence length="227" mass="25671">MGDNAVIHAQSIDNNSKNAVIAMTQSLDLTANNNLINHNGALIYSGDKLSLTSPEIENKASFIEAEGDVAIKADQLRNLREGLEIERDAEKKDYRWHRYHYFWRSYNSNVITDATPFAPTTQKLTFNDDNEAINNKYGTLTAIDASNKKVQVLVKNINDNTPMRLWVHYESLIPNSDGTYNMTFYQTTGFEQIGGVPTPYHNTVWREFTASLELSNGIQRSMSVVMI</sequence>
<evidence type="ECO:0000313" key="1">
    <source>
        <dbReference type="EMBL" id="MEY2343774.1"/>
    </source>
</evidence>
<dbReference type="AlphaFoldDB" id="A0ABD5LU01"/>
<evidence type="ECO:0008006" key="2">
    <source>
        <dbReference type="Google" id="ProtNLM"/>
    </source>
</evidence>
<organism evidence="1">
    <name type="scientific">Proteus mirabilis</name>
    <dbReference type="NCBI Taxonomy" id="584"/>
    <lineage>
        <taxon>Bacteria</taxon>
        <taxon>Pseudomonadati</taxon>
        <taxon>Pseudomonadota</taxon>
        <taxon>Gammaproteobacteria</taxon>
        <taxon>Enterobacterales</taxon>
        <taxon>Morganellaceae</taxon>
        <taxon>Proteus</taxon>
    </lineage>
</organism>
<dbReference type="InterPro" id="IPR010069">
    <property type="entry name" value="CdiA_FHA1_rpt"/>
</dbReference>
<dbReference type="EMBL" id="JADQCH020000001">
    <property type="protein sequence ID" value="MEY2343774.1"/>
    <property type="molecule type" value="Genomic_DNA"/>
</dbReference>
<protein>
    <recommendedName>
        <fullName evidence="2">Adhesin</fullName>
    </recommendedName>
</protein>
<name>A0ABD5LU01_PROMI</name>
<dbReference type="NCBIfam" id="TIGR01731">
    <property type="entry name" value="fil_hemag_20aa"/>
    <property type="match status" value="1"/>
</dbReference>